<dbReference type="Pfam" id="PF03407">
    <property type="entry name" value="Nucleotid_trans"/>
    <property type="match status" value="1"/>
</dbReference>
<dbReference type="EMBL" id="CAUYUJ010018567">
    <property type="protein sequence ID" value="CAK0884596.1"/>
    <property type="molecule type" value="Genomic_DNA"/>
</dbReference>
<comment type="caution">
    <text evidence="3">The sequence shown here is derived from an EMBL/GenBank/DDBJ whole genome shotgun (WGS) entry which is preliminary data.</text>
</comment>
<organism evidence="3 4">
    <name type="scientific">Prorocentrum cordatum</name>
    <dbReference type="NCBI Taxonomy" id="2364126"/>
    <lineage>
        <taxon>Eukaryota</taxon>
        <taxon>Sar</taxon>
        <taxon>Alveolata</taxon>
        <taxon>Dinophyceae</taxon>
        <taxon>Prorocentrales</taxon>
        <taxon>Prorocentraceae</taxon>
        <taxon>Prorocentrum</taxon>
    </lineage>
</organism>
<keyword evidence="4" id="KW-1185">Reference proteome</keyword>
<accession>A0ABN9WFL1</accession>
<evidence type="ECO:0000256" key="1">
    <source>
        <dbReference type="SAM" id="SignalP"/>
    </source>
</evidence>
<dbReference type="PANTHER" id="PTHR47032">
    <property type="entry name" value="UDP-D-XYLOSE:L-FUCOSE ALPHA-1,3-D-XYLOSYLTRANSFERASE-RELATED"/>
    <property type="match status" value="1"/>
</dbReference>
<dbReference type="InterPro" id="IPR005069">
    <property type="entry name" value="Nucl-diP-sugar_transferase"/>
</dbReference>
<keyword evidence="1" id="KW-0732">Signal</keyword>
<evidence type="ECO:0000259" key="2">
    <source>
        <dbReference type="Pfam" id="PF03407"/>
    </source>
</evidence>
<gene>
    <name evidence="3" type="ORF">PCOR1329_LOCUS66477</name>
</gene>
<dbReference type="InterPro" id="IPR052636">
    <property type="entry name" value="UDP-D-xylose:L-fucose_XylT"/>
</dbReference>
<dbReference type="Proteomes" id="UP001189429">
    <property type="component" value="Unassembled WGS sequence"/>
</dbReference>
<evidence type="ECO:0000313" key="3">
    <source>
        <dbReference type="EMBL" id="CAK0884596.1"/>
    </source>
</evidence>
<sequence>MALALFLLVSTHCFLYSSALKTNVPVDDFAGNHSMLVGRSQSAAGCWLPGLGVPGKDGVVPNEDLKRILKDGFKLFWGGQQACKDRNKNVTWCKAPRTDPLLGEHDQEWYAELVDYLKREFAQTDKSLPIVAAAYDRPILADAKSAQIMNLVCGFLRLNMSKRFVLFAGDQTAYDSYVRHFPNITVVFHPLMTKFAQAMAARTNVEYVNRVTKLAVAQMVLDAGRDVIITDTDIAWLRDSSEVLHASGLDFAAQPDCPAINSGFVYYRNVPKTRELLHMTLSTWRESWFCGDNDQYVLTCGWMRAAIKGLSYKVLPKNSWAIKCQGVNCACTDSPHVREDTERNTGWSFGQQMFGIGDGYPYIYHTYGMSGPYMNELDTLAALDMVDVDYQTGQCKMGPKMNAVDTFAKSCSTGEGGIIHATCDTHPGGPSCQREPVLASSIIADLEARSTLTTFVPP</sequence>
<dbReference type="PANTHER" id="PTHR47032:SF1">
    <property type="entry name" value="UDP-D-XYLOSE:L-FUCOSE ALPHA-1,3-D-XYLOSYLTRANSFERASE-RELATED"/>
    <property type="match status" value="1"/>
</dbReference>
<protein>
    <recommendedName>
        <fullName evidence="2">Nucleotide-diphospho-sugar transferase domain-containing protein</fullName>
    </recommendedName>
</protein>
<evidence type="ECO:0000313" key="4">
    <source>
        <dbReference type="Proteomes" id="UP001189429"/>
    </source>
</evidence>
<feature type="domain" description="Nucleotide-diphospho-sugar transferase" evidence="2">
    <location>
        <begin position="162"/>
        <end position="324"/>
    </location>
</feature>
<name>A0ABN9WFL1_9DINO</name>
<reference evidence="3" key="1">
    <citation type="submission" date="2023-10" db="EMBL/GenBank/DDBJ databases">
        <authorList>
            <person name="Chen Y."/>
            <person name="Shah S."/>
            <person name="Dougan E. K."/>
            <person name="Thang M."/>
            <person name="Chan C."/>
        </authorList>
    </citation>
    <scope>NUCLEOTIDE SEQUENCE [LARGE SCALE GENOMIC DNA]</scope>
</reference>
<proteinExistence type="predicted"/>
<feature type="chain" id="PRO_5047003406" description="Nucleotide-diphospho-sugar transferase domain-containing protein" evidence="1">
    <location>
        <begin position="20"/>
        <end position="458"/>
    </location>
</feature>
<feature type="signal peptide" evidence="1">
    <location>
        <begin position="1"/>
        <end position="19"/>
    </location>
</feature>